<reference evidence="4" key="1">
    <citation type="submission" date="2017-01" db="EMBL/GenBank/DDBJ databases">
        <authorList>
            <person name="Varghese N."/>
            <person name="Submissions S."/>
        </authorList>
    </citation>
    <scope>NUCLEOTIDE SEQUENCE [LARGE SCALE GENOMIC DNA]</scope>
    <source>
        <strain evidence="4">DSM 18714</strain>
    </source>
</reference>
<keyword evidence="2" id="KW-0472">Membrane</keyword>
<evidence type="ECO:0000256" key="1">
    <source>
        <dbReference type="SAM" id="MobiDB-lite"/>
    </source>
</evidence>
<keyword evidence="4" id="KW-1185">Reference proteome</keyword>
<proteinExistence type="predicted"/>
<gene>
    <name evidence="3" type="ORF">SAMN05421795_102727</name>
</gene>
<feature type="transmembrane region" description="Helical" evidence="2">
    <location>
        <begin position="70"/>
        <end position="91"/>
    </location>
</feature>
<dbReference type="Pfam" id="PF09527">
    <property type="entry name" value="ATPase_gene1"/>
    <property type="match status" value="1"/>
</dbReference>
<dbReference type="STRING" id="407234.SAMN05421795_102727"/>
<dbReference type="Proteomes" id="UP000186098">
    <property type="component" value="Unassembled WGS sequence"/>
</dbReference>
<feature type="region of interest" description="Disordered" evidence="1">
    <location>
        <begin position="108"/>
        <end position="143"/>
    </location>
</feature>
<sequence length="143" mass="15163">MSHRPDDLPDPDRLKALEEKIARAKAAKAPQRKDGTLAQGEVAWRMVIELVSGLGIGFGIGYGLDALFGTLPVFMVLFTLFGLAAGVRVMLRTAQELGFKMAQAQALAARASAPNPTQPAQPDGAAQPQAGTPPEENGNERRS</sequence>
<evidence type="ECO:0000313" key="4">
    <source>
        <dbReference type="Proteomes" id="UP000186098"/>
    </source>
</evidence>
<evidence type="ECO:0000256" key="2">
    <source>
        <dbReference type="SAM" id="Phobius"/>
    </source>
</evidence>
<feature type="compositionally biased region" description="Low complexity" evidence="1">
    <location>
        <begin position="108"/>
        <end position="134"/>
    </location>
</feature>
<dbReference type="EMBL" id="FTOM01000002">
    <property type="protein sequence ID" value="SIS70529.1"/>
    <property type="molecule type" value="Genomic_DNA"/>
</dbReference>
<keyword evidence="2" id="KW-0812">Transmembrane</keyword>
<feature type="transmembrane region" description="Helical" evidence="2">
    <location>
        <begin position="42"/>
        <end position="64"/>
    </location>
</feature>
<keyword evidence="2" id="KW-1133">Transmembrane helix</keyword>
<dbReference type="OrthoDB" id="15401at2"/>
<name>A0A1N7L9M8_9RHOB</name>
<accession>A0A1N7L9M8</accession>
<protein>
    <submittedName>
        <fullName evidence="3">ATP synthase protein I</fullName>
    </submittedName>
</protein>
<dbReference type="RefSeq" id="WP_076364690.1">
    <property type="nucleotide sequence ID" value="NZ_FTOM01000002.1"/>
</dbReference>
<dbReference type="InterPro" id="IPR032820">
    <property type="entry name" value="ATPase_put"/>
</dbReference>
<evidence type="ECO:0000313" key="3">
    <source>
        <dbReference type="EMBL" id="SIS70529.1"/>
    </source>
</evidence>
<organism evidence="3 4">
    <name type="scientific">Phaeovulum vinaykumarii</name>
    <dbReference type="NCBI Taxonomy" id="407234"/>
    <lineage>
        <taxon>Bacteria</taxon>
        <taxon>Pseudomonadati</taxon>
        <taxon>Pseudomonadota</taxon>
        <taxon>Alphaproteobacteria</taxon>
        <taxon>Rhodobacterales</taxon>
        <taxon>Paracoccaceae</taxon>
        <taxon>Phaeovulum</taxon>
    </lineage>
</organism>
<dbReference type="AlphaFoldDB" id="A0A1N7L9M8"/>